<organism evidence="3 4">
    <name type="scientific">Caldisericum exile</name>
    <dbReference type="NCBI Taxonomy" id="693075"/>
    <lineage>
        <taxon>Bacteria</taxon>
        <taxon>Pseudomonadati</taxon>
        <taxon>Caldisericota/Cryosericota group</taxon>
        <taxon>Caldisericota</taxon>
        <taxon>Caldisericia</taxon>
        <taxon>Caldisericales</taxon>
        <taxon>Caldisericaceae</taxon>
        <taxon>Caldisericum</taxon>
    </lineage>
</organism>
<dbReference type="GO" id="GO:0051607">
    <property type="term" value="P:defense response to virus"/>
    <property type="evidence" value="ECO:0007669"/>
    <property type="project" value="UniProtKB-KW"/>
</dbReference>
<comment type="caution">
    <text evidence="3">The sequence shown here is derived from an EMBL/GenBank/DDBJ whole genome shotgun (WGS) entry which is preliminary data.</text>
</comment>
<reference evidence="3 4" key="1">
    <citation type="submission" date="2018-01" db="EMBL/GenBank/DDBJ databases">
        <title>Metagenomic assembled genomes from two thermal pools in the Uzon Caldera, Kamchatka, Russia.</title>
        <authorList>
            <person name="Wilkins L."/>
            <person name="Ettinger C."/>
        </authorList>
    </citation>
    <scope>NUCLEOTIDE SEQUENCE [LARGE SCALE GENOMIC DNA]</scope>
    <source>
        <strain evidence="3">ARK-10</strain>
    </source>
</reference>
<feature type="domain" description="CRISPR type III-associated protein" evidence="2">
    <location>
        <begin position="115"/>
        <end position="275"/>
    </location>
</feature>
<dbReference type="InterPro" id="IPR005537">
    <property type="entry name" value="RAMP_III_fam"/>
</dbReference>
<sequence>MIHDFYIDSVNFKEFNDWKQEKENGLNGKKKNEFQQKSEDKKYEEWLEEIFKIPLAQKKKEILNKLKEDKNIDDFCPKHEELQNLPQNSVLIKIFFTLKRPYTSKDEGEFHIIDGRIFENPIVRDKFTGLPMVRPSTWKGHLRFAADKVEWNDENEKKKIIRWLFGSEPGDVDALKGRLYFFPTFFKDEEGKDVITPLDRKTRTPVKDKAPISIEVMKPGKSGEFYLLYVPYPKGKDFKENEIEEDLKFLAKALDLMFYTYGFSAKKTSGFGVIERLEENEIEVCPRDRKDIFSILYTKQNKTVKDGA</sequence>
<evidence type="ECO:0000313" key="3">
    <source>
        <dbReference type="EMBL" id="PMP81848.1"/>
    </source>
</evidence>
<proteinExistence type="predicted"/>
<dbReference type="CDD" id="cd09726">
    <property type="entry name" value="RAMP_I_III"/>
    <property type="match status" value="1"/>
</dbReference>
<keyword evidence="1" id="KW-0051">Antiviral defense</keyword>
<protein>
    <recommendedName>
        <fullName evidence="2">CRISPR type III-associated protein domain-containing protein</fullName>
    </recommendedName>
</protein>
<accession>A0A2J6X5F7</accession>
<dbReference type="Pfam" id="PF03787">
    <property type="entry name" value="RAMPs"/>
    <property type="match status" value="1"/>
</dbReference>
<dbReference type="AlphaFoldDB" id="A0A2J6X5F7"/>
<evidence type="ECO:0000256" key="1">
    <source>
        <dbReference type="ARBA" id="ARBA00023118"/>
    </source>
</evidence>
<dbReference type="Proteomes" id="UP000236910">
    <property type="component" value="Unassembled WGS sequence"/>
</dbReference>
<name>A0A2J6X5F7_9BACT</name>
<dbReference type="EMBL" id="PNIX01000277">
    <property type="protein sequence ID" value="PMP81848.1"/>
    <property type="molecule type" value="Genomic_DNA"/>
</dbReference>
<evidence type="ECO:0000313" key="4">
    <source>
        <dbReference type="Proteomes" id="UP000236910"/>
    </source>
</evidence>
<evidence type="ECO:0000259" key="2">
    <source>
        <dbReference type="Pfam" id="PF03787"/>
    </source>
</evidence>
<gene>
    <name evidence="3" type="ORF">C0175_04705</name>
</gene>